<dbReference type="Proteomes" id="UP000240322">
    <property type="component" value="Unassembled WGS sequence"/>
</dbReference>
<dbReference type="GO" id="GO:0003700">
    <property type="term" value="F:DNA-binding transcription factor activity"/>
    <property type="evidence" value="ECO:0007669"/>
    <property type="project" value="InterPro"/>
</dbReference>
<dbReference type="InterPro" id="IPR036390">
    <property type="entry name" value="WH_DNA-bd_sf"/>
</dbReference>
<dbReference type="InterPro" id="IPR001845">
    <property type="entry name" value="HTH_ArsR_DNA-bd_dom"/>
</dbReference>
<accession>A0A2R6AI51</accession>
<dbReference type="SUPFAM" id="SSF52540">
    <property type="entry name" value="P-loop containing nucleoside triphosphate hydrolases"/>
    <property type="match status" value="1"/>
</dbReference>
<feature type="domain" description="HTH arsR-type" evidence="1">
    <location>
        <begin position="46"/>
        <end position="88"/>
    </location>
</feature>
<dbReference type="Gene3D" id="1.10.10.10">
    <property type="entry name" value="Winged helix-like DNA-binding domain superfamily/Winged helix DNA-binding domain"/>
    <property type="match status" value="1"/>
</dbReference>
<comment type="caution">
    <text evidence="2">The sequence shown here is derived from an EMBL/GenBank/DDBJ whole genome shotgun (WGS) entry which is preliminary data.</text>
</comment>
<evidence type="ECO:0000313" key="3">
    <source>
        <dbReference type="Proteomes" id="UP000240322"/>
    </source>
</evidence>
<dbReference type="InterPro" id="IPR011991">
    <property type="entry name" value="ArsR-like_HTH"/>
</dbReference>
<dbReference type="InterPro" id="IPR027417">
    <property type="entry name" value="P-loop_NTPase"/>
</dbReference>
<sequence length="224" mass="25548">MPPTKTFKPLKNTKTSVVGSTVGRKTQFRGAHHLSLIRTPSLKPENLEILSALATRPMSTRQLAKLLNAQEANVSSRLQELVKLGFVKDEGWSRLEGRNLKLYSLNVNAFSLEFLPQGYRLRFKRVQATQLESSHFFTGYFEPPDINFEFIGRKIELQRLSKGHSVLLWRIAGSGKTTLVSRFVQTLELPVFWHRIKETDSFFFVANKFALFCLSSAVAYHSNL</sequence>
<dbReference type="SUPFAM" id="SSF46785">
    <property type="entry name" value="Winged helix' DNA-binding domain"/>
    <property type="match status" value="1"/>
</dbReference>
<name>A0A2R6AI51_9ARCH</name>
<evidence type="ECO:0000259" key="1">
    <source>
        <dbReference type="Pfam" id="PF01022"/>
    </source>
</evidence>
<protein>
    <recommendedName>
        <fullName evidence="1">HTH arsR-type domain-containing protein</fullName>
    </recommendedName>
</protein>
<dbReference type="EMBL" id="NEXE01000221">
    <property type="protein sequence ID" value="PSN86028.1"/>
    <property type="molecule type" value="Genomic_DNA"/>
</dbReference>
<proteinExistence type="predicted"/>
<dbReference type="CDD" id="cd00090">
    <property type="entry name" value="HTH_ARSR"/>
    <property type="match status" value="1"/>
</dbReference>
<organism evidence="2 3">
    <name type="scientific">Candidatus Marsarchaeota G2 archaeon OSP_D</name>
    <dbReference type="NCBI Taxonomy" id="1978157"/>
    <lineage>
        <taxon>Archaea</taxon>
        <taxon>Candidatus Marsarchaeota</taxon>
        <taxon>Candidatus Marsarchaeota group 2</taxon>
    </lineage>
</organism>
<evidence type="ECO:0000313" key="2">
    <source>
        <dbReference type="EMBL" id="PSN86028.1"/>
    </source>
</evidence>
<dbReference type="InterPro" id="IPR036388">
    <property type="entry name" value="WH-like_DNA-bd_sf"/>
</dbReference>
<gene>
    <name evidence="2" type="ORF">B9Q03_11950</name>
</gene>
<dbReference type="Pfam" id="PF01022">
    <property type="entry name" value="HTH_5"/>
    <property type="match status" value="1"/>
</dbReference>
<reference evidence="2 3" key="1">
    <citation type="submission" date="2017-04" db="EMBL/GenBank/DDBJ databases">
        <title>Novel microbial lineages endemic to geothermal iron-oxide mats fill important gaps in the evolutionary history of Archaea.</title>
        <authorList>
            <person name="Jay Z.J."/>
            <person name="Beam J.P."/>
            <person name="Dlakic M."/>
            <person name="Rusch D.B."/>
            <person name="Kozubal M.A."/>
            <person name="Inskeep W.P."/>
        </authorList>
    </citation>
    <scope>NUCLEOTIDE SEQUENCE [LARGE SCALE GENOMIC DNA]</scope>
    <source>
        <strain evidence="2">OSP_D</strain>
    </source>
</reference>
<dbReference type="AlphaFoldDB" id="A0A2R6AI51"/>